<reference evidence="1" key="2">
    <citation type="submission" date="2015-10" db="EMBL/GenBank/DDBJ databases">
        <authorList>
            <person name="Gilbert D.G."/>
        </authorList>
    </citation>
    <scope>NUCLEOTIDE SEQUENCE</scope>
    <source>
        <strain evidence="1">GO-13</strain>
    </source>
</reference>
<accession>A0A0J6EZA8</accession>
<dbReference type="Proteomes" id="UP001341297">
    <property type="component" value="Unassembled WGS sequence"/>
</dbReference>
<evidence type="ECO:0000313" key="3">
    <source>
        <dbReference type="Proteomes" id="UP000036168"/>
    </source>
</evidence>
<evidence type="ECO:0008006" key="5">
    <source>
        <dbReference type="Google" id="ProtNLM"/>
    </source>
</evidence>
<sequence>MKITERFFKLDTEWNVIHLPYRPNGFAVFIFGDRNHFVTEESSFWLEHYGRNQLLTSLRNKGYTLVNSNLFGRHWGSEKAVAYAKQLIHYVFKQEILNEKIHLLAEGTGALVANELLRSIPGQIRSAAMLNPCLDLQAHNKKEKENKFFYRQFIKEVADSYGISEREAADYPFKTISPYHNLVPVHIWQKLNGSSYPYMLHAKTFEERQMEGGYRVGLTLHLFDHPYRIYSAIANFFKTHEKVL</sequence>
<dbReference type="Gene3D" id="3.40.50.1820">
    <property type="entry name" value="alpha/beta hydrolase"/>
    <property type="match status" value="1"/>
</dbReference>
<keyword evidence="4" id="KW-1185">Reference proteome</keyword>
<dbReference type="Proteomes" id="UP000036168">
    <property type="component" value="Unassembled WGS sequence"/>
</dbReference>
<dbReference type="EMBL" id="LECW02000022">
    <property type="protein sequence ID" value="KRT93238.1"/>
    <property type="molecule type" value="Genomic_DNA"/>
</dbReference>
<evidence type="ECO:0000313" key="2">
    <source>
        <dbReference type="EMBL" id="MEC0487579.1"/>
    </source>
</evidence>
<comment type="caution">
    <text evidence="1">The sequence shown here is derived from an EMBL/GenBank/DDBJ whole genome shotgun (WGS) entry which is preliminary data.</text>
</comment>
<proteinExistence type="predicted"/>
<dbReference type="SUPFAM" id="SSF53474">
    <property type="entry name" value="alpha/beta-Hydrolases"/>
    <property type="match status" value="1"/>
</dbReference>
<dbReference type="InterPro" id="IPR029058">
    <property type="entry name" value="AB_hydrolase_fold"/>
</dbReference>
<protein>
    <recommendedName>
        <fullName evidence="5">Hydrolase</fullName>
    </recommendedName>
</protein>
<dbReference type="OrthoDB" id="2986585at2"/>
<gene>
    <name evidence="1" type="ORF">AB447_220035</name>
    <name evidence="2" type="ORF">P8828_22805</name>
</gene>
<dbReference type="STRING" id="1664069.BGLY_1243"/>
<evidence type="ECO:0000313" key="1">
    <source>
        <dbReference type="EMBL" id="KRT93238.1"/>
    </source>
</evidence>
<dbReference type="EMBL" id="JARRTL010000034">
    <property type="protein sequence ID" value="MEC0487579.1"/>
    <property type="molecule type" value="Genomic_DNA"/>
</dbReference>
<dbReference type="AlphaFoldDB" id="A0A0J6EZA8"/>
<name>A0A0J6EZA8_9BACI</name>
<reference evidence="1 3" key="1">
    <citation type="journal article" date="2015" name="Int. J. Syst. Evol. Microbiol.">
        <title>Bacillus glycinifermentans sp. nov., isolated from fermented soybean paste.</title>
        <authorList>
            <person name="Kim S.J."/>
            <person name="Dunlap C.A."/>
            <person name="Kwon S.W."/>
            <person name="Rooney A.P."/>
        </authorList>
    </citation>
    <scope>NUCLEOTIDE SEQUENCE [LARGE SCALE GENOMIC DNA]</scope>
    <source>
        <strain evidence="1 3">GO-13</strain>
    </source>
</reference>
<dbReference type="RefSeq" id="WP_048355075.1">
    <property type="nucleotide sequence ID" value="NZ_CP023481.1"/>
</dbReference>
<evidence type="ECO:0000313" key="4">
    <source>
        <dbReference type="Proteomes" id="UP001341297"/>
    </source>
</evidence>
<organism evidence="1 3">
    <name type="scientific">Bacillus glycinifermentans</name>
    <dbReference type="NCBI Taxonomy" id="1664069"/>
    <lineage>
        <taxon>Bacteria</taxon>
        <taxon>Bacillati</taxon>
        <taxon>Bacillota</taxon>
        <taxon>Bacilli</taxon>
        <taxon>Bacillales</taxon>
        <taxon>Bacillaceae</taxon>
        <taxon>Bacillus</taxon>
    </lineage>
</organism>
<dbReference type="PATRIC" id="fig|1664069.3.peg.1302"/>
<reference evidence="2 4" key="3">
    <citation type="submission" date="2023-03" db="EMBL/GenBank/DDBJ databases">
        <title>Agriculturally important microbes genome sequencing.</title>
        <authorList>
            <person name="Dunlap C."/>
        </authorList>
    </citation>
    <scope>NUCLEOTIDE SEQUENCE [LARGE SCALE GENOMIC DNA]</scope>
    <source>
        <strain evidence="2 4">CBP-3203</strain>
    </source>
</reference>
<accession>A0A0J6ECW9</accession>